<dbReference type="Proteomes" id="UP001432322">
    <property type="component" value="Unassembled WGS sequence"/>
</dbReference>
<protein>
    <recommendedName>
        <fullName evidence="5">SXP/RAL-2 family protein Ani s 5-like cation-binding domain-containing protein</fullName>
    </recommendedName>
</protein>
<feature type="chain" id="PRO_5043428309" description="SXP/RAL-2 family protein Ani s 5-like cation-binding domain-containing protein" evidence="2">
    <location>
        <begin position="20"/>
        <end position="134"/>
    </location>
</feature>
<evidence type="ECO:0000256" key="2">
    <source>
        <dbReference type="SAM" id="SignalP"/>
    </source>
</evidence>
<dbReference type="AlphaFoldDB" id="A0AAV5VVB7"/>
<evidence type="ECO:0000256" key="1">
    <source>
        <dbReference type="SAM" id="Coils"/>
    </source>
</evidence>
<organism evidence="3 4">
    <name type="scientific">Pristionchus fissidentatus</name>
    <dbReference type="NCBI Taxonomy" id="1538716"/>
    <lineage>
        <taxon>Eukaryota</taxon>
        <taxon>Metazoa</taxon>
        <taxon>Ecdysozoa</taxon>
        <taxon>Nematoda</taxon>
        <taxon>Chromadorea</taxon>
        <taxon>Rhabditida</taxon>
        <taxon>Rhabditina</taxon>
        <taxon>Diplogasteromorpha</taxon>
        <taxon>Diplogasteroidea</taxon>
        <taxon>Neodiplogasteridae</taxon>
        <taxon>Pristionchus</taxon>
    </lineage>
</organism>
<dbReference type="Gene3D" id="1.20.1170.10">
    <property type="match status" value="1"/>
</dbReference>
<reference evidence="3" key="1">
    <citation type="submission" date="2023-10" db="EMBL/GenBank/DDBJ databases">
        <title>Genome assembly of Pristionchus species.</title>
        <authorList>
            <person name="Yoshida K."/>
            <person name="Sommer R.J."/>
        </authorList>
    </citation>
    <scope>NUCLEOTIDE SEQUENCE</scope>
    <source>
        <strain evidence="3">RS5133</strain>
    </source>
</reference>
<feature type="signal peptide" evidence="2">
    <location>
        <begin position="1"/>
        <end position="19"/>
    </location>
</feature>
<keyword evidence="2" id="KW-0732">Signal</keyword>
<keyword evidence="4" id="KW-1185">Reference proteome</keyword>
<proteinExistence type="predicted"/>
<comment type="caution">
    <text evidence="3">The sequence shown here is derived from an EMBL/GenBank/DDBJ whole genome shotgun (WGS) entry which is preliminary data.</text>
</comment>
<evidence type="ECO:0000313" key="3">
    <source>
        <dbReference type="EMBL" id="GMT23373.1"/>
    </source>
</evidence>
<sequence>MKFFLFLTLLSICATVSNGVGTTPDTKTINAKLPGAGQNPAEIQSDINRIQGEIQNLNSKVVELLAALNETNAAPFMQMDKLRNDIGDQQTKLFNLNKTITDLSGQVNTNNDAIKMLTDNVNCFVNSGCGPESF</sequence>
<accession>A0AAV5VVB7</accession>
<dbReference type="EMBL" id="BTSY01000004">
    <property type="protein sequence ID" value="GMT23373.1"/>
    <property type="molecule type" value="Genomic_DNA"/>
</dbReference>
<feature type="coiled-coil region" evidence="1">
    <location>
        <begin position="47"/>
        <end position="74"/>
    </location>
</feature>
<evidence type="ECO:0008006" key="5">
    <source>
        <dbReference type="Google" id="ProtNLM"/>
    </source>
</evidence>
<name>A0AAV5VVB7_9BILA</name>
<gene>
    <name evidence="3" type="ORF">PFISCL1PPCAC_14670</name>
</gene>
<keyword evidence="1" id="KW-0175">Coiled coil</keyword>
<evidence type="ECO:0000313" key="4">
    <source>
        <dbReference type="Proteomes" id="UP001432322"/>
    </source>
</evidence>